<sequence>MNLLASTAGRTVRLACEATGELNFKVFISRLIPRDFAVKWHATEIWKTLSTLSSTSSSSHRPNGQSPNNNCRIHYACFWSSSASYRQAAAKRQPQQKPGTNEDGEIDVTALDSAVAKRSIATRCFPTRTPKSNKIRQ</sequence>
<dbReference type="GO" id="GO:0032259">
    <property type="term" value="P:methylation"/>
    <property type="evidence" value="ECO:0007669"/>
    <property type="project" value="UniProtKB-KW"/>
</dbReference>
<keyword evidence="3" id="KW-1185">Reference proteome</keyword>
<dbReference type="GO" id="GO:0008168">
    <property type="term" value="F:methyltransferase activity"/>
    <property type="evidence" value="ECO:0007669"/>
    <property type="project" value="UniProtKB-KW"/>
</dbReference>
<keyword evidence="2" id="KW-0808">Transferase</keyword>
<evidence type="ECO:0000313" key="3">
    <source>
        <dbReference type="Proteomes" id="UP001558632"/>
    </source>
</evidence>
<dbReference type="EMBL" id="JBEUSY010000170">
    <property type="protein sequence ID" value="KAL1243269.1"/>
    <property type="molecule type" value="Genomic_DNA"/>
</dbReference>
<keyword evidence="2" id="KW-0489">Methyltransferase</keyword>
<reference evidence="2 3" key="1">
    <citation type="submission" date="2024-07" db="EMBL/GenBank/DDBJ databases">
        <title>Enhanced genomic and transcriptomic resources for Trichinella pseudospiralis and T. spiralis underpin the discovery of pronounced molecular differences between stages and species.</title>
        <authorList>
            <person name="Pasi K.K."/>
            <person name="La Rosa G."/>
            <person name="Gomez-Morales M.A."/>
            <person name="Tosini F."/>
            <person name="Sumanam S."/>
            <person name="Young N.D."/>
            <person name="Chang B.C."/>
            <person name="Robin G.B."/>
        </authorList>
    </citation>
    <scope>NUCLEOTIDE SEQUENCE [LARGE SCALE GENOMIC DNA]</scope>
    <source>
        <strain evidence="2">ISS534</strain>
    </source>
</reference>
<proteinExistence type="predicted"/>
<dbReference type="Proteomes" id="UP001558632">
    <property type="component" value="Unassembled WGS sequence"/>
</dbReference>
<evidence type="ECO:0000313" key="2">
    <source>
        <dbReference type="EMBL" id="KAL1243269.1"/>
    </source>
</evidence>
<feature type="region of interest" description="Disordered" evidence="1">
    <location>
        <begin position="88"/>
        <end position="108"/>
    </location>
</feature>
<feature type="compositionally biased region" description="Low complexity" evidence="1">
    <location>
        <begin position="88"/>
        <end position="98"/>
    </location>
</feature>
<protein>
    <submittedName>
        <fullName evidence="2">Type II methyltransferase M.NgoBI</fullName>
    </submittedName>
</protein>
<organism evidence="2 3">
    <name type="scientific">Trichinella spiralis</name>
    <name type="common">Trichina worm</name>
    <dbReference type="NCBI Taxonomy" id="6334"/>
    <lineage>
        <taxon>Eukaryota</taxon>
        <taxon>Metazoa</taxon>
        <taxon>Ecdysozoa</taxon>
        <taxon>Nematoda</taxon>
        <taxon>Enoplea</taxon>
        <taxon>Dorylaimia</taxon>
        <taxon>Trichinellida</taxon>
        <taxon>Trichinellidae</taxon>
        <taxon>Trichinella</taxon>
    </lineage>
</organism>
<evidence type="ECO:0000256" key="1">
    <source>
        <dbReference type="SAM" id="MobiDB-lite"/>
    </source>
</evidence>
<gene>
    <name evidence="2" type="ORF">TSPI_03387</name>
</gene>
<name>A0ABR3KUZ7_TRISP</name>
<accession>A0ABR3KUZ7</accession>
<comment type="caution">
    <text evidence="2">The sequence shown here is derived from an EMBL/GenBank/DDBJ whole genome shotgun (WGS) entry which is preliminary data.</text>
</comment>